<gene>
    <name evidence="5" type="primary">gmr</name>
    <name evidence="5" type="ORF">HG66A1_44660</name>
</gene>
<dbReference type="SUPFAM" id="SSF55073">
    <property type="entry name" value="Nucleotide cyclase"/>
    <property type="match status" value="1"/>
</dbReference>
<dbReference type="SMART" id="SM00052">
    <property type="entry name" value="EAL"/>
    <property type="match status" value="1"/>
</dbReference>
<dbReference type="EMBL" id="CP036266">
    <property type="protein sequence ID" value="QDT22658.1"/>
    <property type="molecule type" value="Genomic_DNA"/>
</dbReference>
<protein>
    <submittedName>
        <fullName evidence="5">Cyclic di-GMP phosphodiesterase Gmr</fullName>
        <ecNumber evidence="5">3.1.4.52</ecNumber>
    </submittedName>
</protein>
<feature type="domain" description="PAC" evidence="2">
    <location>
        <begin position="82"/>
        <end position="134"/>
    </location>
</feature>
<dbReference type="OrthoDB" id="9762141at2"/>
<dbReference type="InterPro" id="IPR035919">
    <property type="entry name" value="EAL_sf"/>
</dbReference>
<dbReference type="GO" id="GO:0071111">
    <property type="term" value="F:cyclic-guanylate-specific phosphodiesterase activity"/>
    <property type="evidence" value="ECO:0007669"/>
    <property type="project" value="UniProtKB-EC"/>
</dbReference>
<evidence type="ECO:0000259" key="4">
    <source>
        <dbReference type="PROSITE" id="PS50887"/>
    </source>
</evidence>
<dbReference type="RefSeq" id="WP_145188876.1">
    <property type="nucleotide sequence ID" value="NZ_CP036266.1"/>
</dbReference>
<evidence type="ECO:0000259" key="1">
    <source>
        <dbReference type="PROSITE" id="PS50112"/>
    </source>
</evidence>
<dbReference type="NCBIfam" id="TIGR00229">
    <property type="entry name" value="sensory_box"/>
    <property type="match status" value="1"/>
</dbReference>
<dbReference type="SMART" id="SM00091">
    <property type="entry name" value="PAS"/>
    <property type="match status" value="1"/>
</dbReference>
<evidence type="ECO:0000313" key="5">
    <source>
        <dbReference type="EMBL" id="QDT22658.1"/>
    </source>
</evidence>
<dbReference type="CDD" id="cd01948">
    <property type="entry name" value="EAL"/>
    <property type="match status" value="1"/>
</dbReference>
<evidence type="ECO:0000259" key="2">
    <source>
        <dbReference type="PROSITE" id="PS50113"/>
    </source>
</evidence>
<dbReference type="EC" id="3.1.4.52" evidence="5"/>
<dbReference type="InterPro" id="IPR035965">
    <property type="entry name" value="PAS-like_dom_sf"/>
</dbReference>
<dbReference type="InterPro" id="IPR052155">
    <property type="entry name" value="Biofilm_reg_signaling"/>
</dbReference>
<name>A0A517PTH2_9PLAN</name>
<dbReference type="InterPro" id="IPR000700">
    <property type="entry name" value="PAS-assoc_C"/>
</dbReference>
<dbReference type="NCBIfam" id="TIGR00254">
    <property type="entry name" value="GGDEF"/>
    <property type="match status" value="1"/>
</dbReference>
<dbReference type="CDD" id="cd00130">
    <property type="entry name" value="PAS"/>
    <property type="match status" value="1"/>
</dbReference>
<dbReference type="CDD" id="cd01949">
    <property type="entry name" value="GGDEF"/>
    <property type="match status" value="1"/>
</dbReference>
<dbReference type="InterPro" id="IPR001633">
    <property type="entry name" value="EAL_dom"/>
</dbReference>
<dbReference type="Pfam" id="PF13426">
    <property type="entry name" value="PAS_9"/>
    <property type="match status" value="1"/>
</dbReference>
<dbReference type="InterPro" id="IPR000014">
    <property type="entry name" value="PAS"/>
</dbReference>
<evidence type="ECO:0000313" key="6">
    <source>
        <dbReference type="Proteomes" id="UP000320421"/>
    </source>
</evidence>
<dbReference type="PANTHER" id="PTHR44757">
    <property type="entry name" value="DIGUANYLATE CYCLASE DGCP"/>
    <property type="match status" value="1"/>
</dbReference>
<dbReference type="SMART" id="SM00267">
    <property type="entry name" value="GGDEF"/>
    <property type="match status" value="1"/>
</dbReference>
<dbReference type="InterPro" id="IPR043128">
    <property type="entry name" value="Rev_trsase/Diguanyl_cyclase"/>
</dbReference>
<dbReference type="PROSITE" id="PS50112">
    <property type="entry name" value="PAS"/>
    <property type="match status" value="1"/>
</dbReference>
<dbReference type="SMART" id="SM00086">
    <property type="entry name" value="PAC"/>
    <property type="match status" value="1"/>
</dbReference>
<keyword evidence="6" id="KW-1185">Reference proteome</keyword>
<feature type="domain" description="EAL" evidence="3">
    <location>
        <begin position="308"/>
        <end position="563"/>
    </location>
</feature>
<dbReference type="Gene3D" id="3.30.70.270">
    <property type="match status" value="1"/>
</dbReference>
<proteinExistence type="predicted"/>
<dbReference type="InterPro" id="IPR029787">
    <property type="entry name" value="Nucleotide_cyclase"/>
</dbReference>
<dbReference type="PROSITE" id="PS50113">
    <property type="entry name" value="PAC"/>
    <property type="match status" value="1"/>
</dbReference>
<dbReference type="InterPro" id="IPR001610">
    <property type="entry name" value="PAC"/>
</dbReference>
<dbReference type="AlphaFoldDB" id="A0A517PTH2"/>
<feature type="domain" description="GGDEF" evidence="4">
    <location>
        <begin position="164"/>
        <end position="299"/>
    </location>
</feature>
<reference evidence="5 6" key="1">
    <citation type="submission" date="2019-02" db="EMBL/GenBank/DDBJ databases">
        <title>Deep-cultivation of Planctomycetes and their phenomic and genomic characterization uncovers novel biology.</title>
        <authorList>
            <person name="Wiegand S."/>
            <person name="Jogler M."/>
            <person name="Boedeker C."/>
            <person name="Pinto D."/>
            <person name="Vollmers J."/>
            <person name="Rivas-Marin E."/>
            <person name="Kohn T."/>
            <person name="Peeters S.H."/>
            <person name="Heuer A."/>
            <person name="Rast P."/>
            <person name="Oberbeckmann S."/>
            <person name="Bunk B."/>
            <person name="Jeske O."/>
            <person name="Meyerdierks A."/>
            <person name="Storesund J.E."/>
            <person name="Kallscheuer N."/>
            <person name="Luecker S."/>
            <person name="Lage O.M."/>
            <person name="Pohl T."/>
            <person name="Merkel B.J."/>
            <person name="Hornburger P."/>
            <person name="Mueller R.-W."/>
            <person name="Bruemmer F."/>
            <person name="Labrenz M."/>
            <person name="Spormann A.M."/>
            <person name="Op den Camp H."/>
            <person name="Overmann J."/>
            <person name="Amann R."/>
            <person name="Jetten M.S.M."/>
            <person name="Mascher T."/>
            <person name="Medema M.H."/>
            <person name="Devos D.P."/>
            <person name="Kaster A.-K."/>
            <person name="Ovreas L."/>
            <person name="Rohde M."/>
            <person name="Galperin M.Y."/>
            <person name="Jogler C."/>
        </authorList>
    </citation>
    <scope>NUCLEOTIDE SEQUENCE [LARGE SCALE GENOMIC DNA]</scope>
    <source>
        <strain evidence="5 6">HG66A1</strain>
    </source>
</reference>
<dbReference type="Gene3D" id="3.30.450.20">
    <property type="entry name" value="PAS domain"/>
    <property type="match status" value="1"/>
</dbReference>
<dbReference type="Gene3D" id="3.20.20.450">
    <property type="entry name" value="EAL domain"/>
    <property type="match status" value="1"/>
</dbReference>
<sequence length="572" mass="64485">MTDLNSELSYLQAFRDAVDEAGIVAMTDVRGKILDVNENFCQISGYSREELLGQNHRILRSEQHSDEFFREMYRTIGQGNVWRGEICNKSKSGSLYWVNTTIVPLQDDQGKISGYLALRIDISEQKRLMQRMQHLAHHDPLTGLPNRVSILESIQRVIDRQPEKHYALLFMDFDRFKLINDSLGHDVGDKLLEAIAVRLRKSVRATDTIQAARLGGDEFVVLLENLKSPQDATRVAERLINTLSEPYNLGGYTIYSSASIGIVTSEHPVSSASEMLSNADLAMYEAKAEKLDRPVVFDRVLREKAQRRLYVENELRDVLSRNELTLFYQPIIDLETEELRGVEALIRWFHPVGGMIPPDEFISVAEEMDMIIPIGNFVIDEACRQLADWRNRLGEHAPENMHVNVSRKQLEHPTLISVVEQALQKYDLPAGCVHLEVTESMIMHDRDASIATLNGLKKLGVKLDVDDFGTGYSSLSCLCDFPIDALKLDREFVKKSDRDREVTLIHALIILAEKLGLEVIAEGVENTEQLALLQDLGCCLGQGYYFSRPVSGKDLEESILVGLGTTSPVAKV</sequence>
<dbReference type="Pfam" id="PF00990">
    <property type="entry name" value="GGDEF"/>
    <property type="match status" value="1"/>
</dbReference>
<evidence type="ECO:0000259" key="3">
    <source>
        <dbReference type="PROSITE" id="PS50883"/>
    </source>
</evidence>
<dbReference type="Pfam" id="PF00563">
    <property type="entry name" value="EAL"/>
    <property type="match status" value="1"/>
</dbReference>
<feature type="domain" description="PAS" evidence="1">
    <location>
        <begin position="24"/>
        <end position="55"/>
    </location>
</feature>
<dbReference type="SUPFAM" id="SSF55785">
    <property type="entry name" value="PYP-like sensor domain (PAS domain)"/>
    <property type="match status" value="1"/>
</dbReference>
<accession>A0A517PTH2</accession>
<dbReference type="InterPro" id="IPR000160">
    <property type="entry name" value="GGDEF_dom"/>
</dbReference>
<dbReference type="SUPFAM" id="SSF141868">
    <property type="entry name" value="EAL domain-like"/>
    <property type="match status" value="1"/>
</dbReference>
<dbReference type="PROSITE" id="PS50887">
    <property type="entry name" value="GGDEF"/>
    <property type="match status" value="1"/>
</dbReference>
<organism evidence="5 6">
    <name type="scientific">Gimesia chilikensis</name>
    <dbReference type="NCBI Taxonomy" id="2605989"/>
    <lineage>
        <taxon>Bacteria</taxon>
        <taxon>Pseudomonadati</taxon>
        <taxon>Planctomycetota</taxon>
        <taxon>Planctomycetia</taxon>
        <taxon>Planctomycetales</taxon>
        <taxon>Planctomycetaceae</taxon>
        <taxon>Gimesia</taxon>
    </lineage>
</organism>
<dbReference type="PROSITE" id="PS50883">
    <property type="entry name" value="EAL"/>
    <property type="match status" value="1"/>
</dbReference>
<dbReference type="Proteomes" id="UP000320421">
    <property type="component" value="Chromosome"/>
</dbReference>
<dbReference type="PANTHER" id="PTHR44757:SF2">
    <property type="entry name" value="BIOFILM ARCHITECTURE MAINTENANCE PROTEIN MBAA"/>
    <property type="match status" value="1"/>
</dbReference>
<keyword evidence="5" id="KW-0378">Hydrolase</keyword>